<dbReference type="SUPFAM" id="SSF53067">
    <property type="entry name" value="Actin-like ATPase domain"/>
    <property type="match status" value="2"/>
</dbReference>
<gene>
    <name evidence="2" type="primary">tsaB</name>
    <name evidence="2" type="ORF">LHGZ1_0541</name>
</gene>
<dbReference type="Proteomes" id="UP000197424">
    <property type="component" value="Chromosome"/>
</dbReference>
<proteinExistence type="predicted"/>
<reference evidence="3" key="1">
    <citation type="submission" date="2017-06" db="EMBL/GenBank/DDBJ databases">
        <title>Whole genome sequence of Laribacter hongkongensis LHGZ1.</title>
        <authorList>
            <person name="Chen D."/>
            <person name="Wu H."/>
            <person name="Chen J."/>
        </authorList>
    </citation>
    <scope>NUCLEOTIDE SEQUENCE [LARGE SCALE GENOMIC DNA]</scope>
    <source>
        <strain evidence="3">LHGZ1</strain>
    </source>
</reference>
<dbReference type="CDD" id="cd24032">
    <property type="entry name" value="ASKHA_NBD_TsaB"/>
    <property type="match status" value="1"/>
</dbReference>
<dbReference type="InterPro" id="IPR000905">
    <property type="entry name" value="Gcp-like_dom"/>
</dbReference>
<dbReference type="InterPro" id="IPR043129">
    <property type="entry name" value="ATPase_NBD"/>
</dbReference>
<dbReference type="Pfam" id="PF00814">
    <property type="entry name" value="TsaD"/>
    <property type="match status" value="1"/>
</dbReference>
<dbReference type="GO" id="GO:0005829">
    <property type="term" value="C:cytosol"/>
    <property type="evidence" value="ECO:0007669"/>
    <property type="project" value="TreeGrafter"/>
</dbReference>
<dbReference type="InterPro" id="IPR022496">
    <property type="entry name" value="T6A_TsaB"/>
</dbReference>
<dbReference type="AlphaFoldDB" id="A0A248LFG5"/>
<dbReference type="Gene3D" id="3.30.420.40">
    <property type="match status" value="2"/>
</dbReference>
<evidence type="ECO:0000313" key="3">
    <source>
        <dbReference type="Proteomes" id="UP000197424"/>
    </source>
</evidence>
<dbReference type="PANTHER" id="PTHR11735">
    <property type="entry name" value="TRNA N6-ADENOSINE THREONYLCARBAMOYLTRANSFERASE"/>
    <property type="match status" value="1"/>
</dbReference>
<name>A0A248LFG5_9NEIS</name>
<feature type="domain" description="Gcp-like" evidence="1">
    <location>
        <begin position="31"/>
        <end position="129"/>
    </location>
</feature>
<dbReference type="PANTHER" id="PTHR11735:SF11">
    <property type="entry name" value="TRNA THREONYLCARBAMOYLADENOSINE BIOSYNTHESIS PROTEIN TSAB"/>
    <property type="match status" value="1"/>
</dbReference>
<dbReference type="NCBIfam" id="TIGR03725">
    <property type="entry name" value="T6A_YeaZ"/>
    <property type="match status" value="1"/>
</dbReference>
<evidence type="ECO:0000313" key="2">
    <source>
        <dbReference type="EMBL" id="ASJ23372.1"/>
    </source>
</evidence>
<sequence>MNLIALDTSTEFLSLAIAIDGTLLNEHQHVGQRHAELTLPLLRSLLAYSQHALQDFDAIVYSQGPGAFTGLRIGCGIAQGLALAAGLPLIGIPTLDVLAHQHPGPRVLACLDARMGEVYAAAYDKETGSVPLAMGVWKPQELPVPDGQWQGAGNGFAVFGDSLAERLGARLTDADSSLAPSASAMIELARSQRYSRIAPEQAELVYLRNKVALTTAERARQ</sequence>
<dbReference type="OrthoDB" id="9809995at2"/>
<dbReference type="RefSeq" id="WP_088860056.1">
    <property type="nucleotide sequence ID" value="NZ_CP022115.1"/>
</dbReference>
<accession>A0A248LFG5</accession>
<organism evidence="2 3">
    <name type="scientific">Laribacter hongkongensis</name>
    <dbReference type="NCBI Taxonomy" id="168471"/>
    <lineage>
        <taxon>Bacteria</taxon>
        <taxon>Pseudomonadati</taxon>
        <taxon>Pseudomonadota</taxon>
        <taxon>Betaproteobacteria</taxon>
        <taxon>Neisseriales</taxon>
        <taxon>Aquaspirillaceae</taxon>
        <taxon>Laribacter</taxon>
    </lineage>
</organism>
<dbReference type="EMBL" id="CP022115">
    <property type="protein sequence ID" value="ASJ23372.1"/>
    <property type="molecule type" value="Genomic_DNA"/>
</dbReference>
<dbReference type="GO" id="GO:0002949">
    <property type="term" value="P:tRNA threonylcarbamoyladenosine modification"/>
    <property type="evidence" value="ECO:0007669"/>
    <property type="project" value="InterPro"/>
</dbReference>
<evidence type="ECO:0000259" key="1">
    <source>
        <dbReference type="Pfam" id="PF00814"/>
    </source>
</evidence>
<protein>
    <submittedName>
        <fullName evidence="2">tRNA threonylcarbamoyladenosine biosynthesis protein TsaB</fullName>
    </submittedName>
</protein>